<evidence type="ECO:0000313" key="3">
    <source>
        <dbReference type="Proteomes" id="UP000293874"/>
    </source>
</evidence>
<sequence>MATIHPYLNFMGNTEEVFNFYKSVFGGEFVNVTRFSDMPGMAANLPEAEKNQIMHIALPINKDVMLMGTDALESQGHKAVNGTAISLAITPDSKEDGERLFNALSAGGSVEVPYDKAPWGAWFGMFNDKYGIKWMVNFDEK</sequence>
<evidence type="ECO:0000313" key="2">
    <source>
        <dbReference type="EMBL" id="RZS69079.1"/>
    </source>
</evidence>
<reference evidence="2 3" key="1">
    <citation type="submission" date="2019-02" db="EMBL/GenBank/DDBJ databases">
        <title>Genomic Encyclopedia of Type Strains, Phase IV (KMG-IV): sequencing the most valuable type-strain genomes for metagenomic binning, comparative biology and taxonomic classification.</title>
        <authorList>
            <person name="Goeker M."/>
        </authorList>
    </citation>
    <scope>NUCLEOTIDE SEQUENCE [LARGE SCALE GENOMIC DNA]</scope>
    <source>
        <strain evidence="2 3">DSM 18116</strain>
    </source>
</reference>
<dbReference type="Pfam" id="PF06983">
    <property type="entry name" value="3-dmu-9_3-mt"/>
    <property type="match status" value="1"/>
</dbReference>
<dbReference type="Proteomes" id="UP000293874">
    <property type="component" value="Unassembled WGS sequence"/>
</dbReference>
<dbReference type="PANTHER" id="PTHR33990">
    <property type="entry name" value="PROTEIN YJDN-RELATED"/>
    <property type="match status" value="1"/>
</dbReference>
<dbReference type="InterPro" id="IPR029068">
    <property type="entry name" value="Glyas_Bleomycin-R_OHBP_Dase"/>
</dbReference>
<dbReference type="CDD" id="cd06588">
    <property type="entry name" value="PhnB_like"/>
    <property type="match status" value="1"/>
</dbReference>
<proteinExistence type="predicted"/>
<name>A0A4Q7MQR2_9BACT</name>
<keyword evidence="3" id="KW-1185">Reference proteome</keyword>
<dbReference type="InterPro" id="IPR028973">
    <property type="entry name" value="PhnB-like"/>
</dbReference>
<feature type="domain" description="PhnB-like" evidence="1">
    <location>
        <begin position="4"/>
        <end position="136"/>
    </location>
</feature>
<protein>
    <submittedName>
        <fullName evidence="2">PhnB protein</fullName>
    </submittedName>
</protein>
<dbReference type="OrthoDB" id="9795306at2"/>
<dbReference type="AlphaFoldDB" id="A0A4Q7MQR2"/>
<organism evidence="2 3">
    <name type="scientific">Pseudobacter ginsenosidimutans</name>
    <dbReference type="NCBI Taxonomy" id="661488"/>
    <lineage>
        <taxon>Bacteria</taxon>
        <taxon>Pseudomonadati</taxon>
        <taxon>Bacteroidota</taxon>
        <taxon>Chitinophagia</taxon>
        <taxon>Chitinophagales</taxon>
        <taxon>Chitinophagaceae</taxon>
        <taxon>Pseudobacter</taxon>
    </lineage>
</organism>
<accession>A0A4Q7MQR2</accession>
<dbReference type="RefSeq" id="WP_130543447.1">
    <property type="nucleotide sequence ID" value="NZ_CP042431.1"/>
</dbReference>
<dbReference type="Gene3D" id="3.10.180.10">
    <property type="entry name" value="2,3-Dihydroxybiphenyl 1,2-Dioxygenase, domain 1"/>
    <property type="match status" value="1"/>
</dbReference>
<dbReference type="PANTHER" id="PTHR33990:SF1">
    <property type="entry name" value="PROTEIN YJDN"/>
    <property type="match status" value="1"/>
</dbReference>
<gene>
    <name evidence="2" type="ORF">EV199_4904</name>
</gene>
<comment type="caution">
    <text evidence="2">The sequence shown here is derived from an EMBL/GenBank/DDBJ whole genome shotgun (WGS) entry which is preliminary data.</text>
</comment>
<dbReference type="SUPFAM" id="SSF54593">
    <property type="entry name" value="Glyoxalase/Bleomycin resistance protein/Dihydroxybiphenyl dioxygenase"/>
    <property type="match status" value="1"/>
</dbReference>
<evidence type="ECO:0000259" key="1">
    <source>
        <dbReference type="Pfam" id="PF06983"/>
    </source>
</evidence>
<dbReference type="EMBL" id="SGXA01000003">
    <property type="protein sequence ID" value="RZS69079.1"/>
    <property type="molecule type" value="Genomic_DNA"/>
</dbReference>